<gene>
    <name evidence="1" type="ORF">LCGC14_1304510</name>
</gene>
<comment type="caution">
    <text evidence="1">The sequence shown here is derived from an EMBL/GenBank/DDBJ whole genome shotgun (WGS) entry which is preliminary data.</text>
</comment>
<organism evidence="1">
    <name type="scientific">marine sediment metagenome</name>
    <dbReference type="NCBI Taxonomy" id="412755"/>
    <lineage>
        <taxon>unclassified sequences</taxon>
        <taxon>metagenomes</taxon>
        <taxon>ecological metagenomes</taxon>
    </lineage>
</organism>
<sequence length="561" mass="65235">MADSTQKQAADTNNQNFIMKIASRIGGSFVTAMPGLANAAYGASLILFKGPRKEVWDNWADELVTEGLIDQATAETIKPLSQYDFPWGAILSFLTIFQVKMSEVKSTMEIYSLNRQYDLMGQTTPHPAPVDNLIRSMIIDPARATENRVELKKHGFSELQIDNIILSYYRTVDEGTLRTQYLRGIIDETRLYERMRELGYTDERTGEIVLTWKMLPGPQDLFMMVAKEAFEPDIYTTLGLDEEFPSDQITWLNQQGISEEWARKYWIAHWDQPSIGQGFEMLHRGVIDNATLDMLFRAIEIPSFWRDKLTQIAYNPFTRVDVRRMHDLGVLTDEELIRSYMDQGYDSEKALKMAQFTIRFNTEGDAQLTRSTILESFREDLISYSQAKALLVEQDYTEDLADYYLELESYKRDKKLRDQQIDNLREQFLLNQLTEAAVRDQLNRMGLRGEKITILMDSWLLDQYKYSVIPSKSDLDGFLVKGIINEGQYRTYMARHGFSQTAISWYQRDLTEKPVYTPRQPTRTNLTDWYKKNLITLEKFKSEMALLGYENDHITLFINAM</sequence>
<proteinExistence type="predicted"/>
<dbReference type="AlphaFoldDB" id="A0A0F9KPW1"/>
<protein>
    <submittedName>
        <fullName evidence="1">Uncharacterized protein</fullName>
    </submittedName>
</protein>
<dbReference type="EMBL" id="LAZR01007645">
    <property type="protein sequence ID" value="KKM83918.1"/>
    <property type="molecule type" value="Genomic_DNA"/>
</dbReference>
<accession>A0A0F9KPW1</accession>
<reference evidence="1" key="1">
    <citation type="journal article" date="2015" name="Nature">
        <title>Complex archaea that bridge the gap between prokaryotes and eukaryotes.</title>
        <authorList>
            <person name="Spang A."/>
            <person name="Saw J.H."/>
            <person name="Jorgensen S.L."/>
            <person name="Zaremba-Niedzwiedzka K."/>
            <person name="Martijn J."/>
            <person name="Lind A.E."/>
            <person name="van Eijk R."/>
            <person name="Schleper C."/>
            <person name="Guy L."/>
            <person name="Ettema T.J."/>
        </authorList>
    </citation>
    <scope>NUCLEOTIDE SEQUENCE</scope>
</reference>
<evidence type="ECO:0000313" key="1">
    <source>
        <dbReference type="EMBL" id="KKM83918.1"/>
    </source>
</evidence>
<name>A0A0F9KPW1_9ZZZZ</name>